<dbReference type="AlphaFoldDB" id="A0A1G7Q496"/>
<feature type="domain" description="Glycosyltransferase 2-like" evidence="1">
    <location>
        <begin position="10"/>
        <end position="170"/>
    </location>
</feature>
<organism evidence="2 3">
    <name type="scientific">Onishia taeanensis</name>
    <dbReference type="NCBI Taxonomy" id="284577"/>
    <lineage>
        <taxon>Bacteria</taxon>
        <taxon>Pseudomonadati</taxon>
        <taxon>Pseudomonadota</taxon>
        <taxon>Gammaproteobacteria</taxon>
        <taxon>Oceanospirillales</taxon>
        <taxon>Halomonadaceae</taxon>
        <taxon>Onishia</taxon>
    </lineage>
</organism>
<dbReference type="Pfam" id="PF00535">
    <property type="entry name" value="Glycos_transf_2"/>
    <property type="match status" value="1"/>
</dbReference>
<sequence>MDKSRDPLVSFYMTVRNGLPFLPGSIESIRKQTYSNWEAVIVDDGSFDNTLEYLREVEKIDPRFRVIATDGVGRGKALNMAIESARGEYVANLDSDDLSHPQRLEVQVSILLATKCSLLYSETSYIHDDDDIEWPHLSQPISHHVEDVSMDLMKRNPVSHISVICQRSAIIEVGFYSEVRKSQLDYELWFRLVKNGVALQRTSYCLAAKRIHTAQSFENKKRIKYLFSSMLLQNKIISEIDGGIRYRPYPFLRFIYGLLPQKLRVRRTR</sequence>
<evidence type="ECO:0000313" key="2">
    <source>
        <dbReference type="EMBL" id="SDF93303.1"/>
    </source>
</evidence>
<dbReference type="STRING" id="284577.SAMN05216571_10360"/>
<dbReference type="Proteomes" id="UP000198641">
    <property type="component" value="Unassembled WGS sequence"/>
</dbReference>
<dbReference type="PANTHER" id="PTHR22916">
    <property type="entry name" value="GLYCOSYLTRANSFERASE"/>
    <property type="match status" value="1"/>
</dbReference>
<dbReference type="InterPro" id="IPR029044">
    <property type="entry name" value="Nucleotide-diphossugar_trans"/>
</dbReference>
<dbReference type="EMBL" id="FNCI01000003">
    <property type="protein sequence ID" value="SDF93303.1"/>
    <property type="molecule type" value="Genomic_DNA"/>
</dbReference>
<reference evidence="2 3" key="1">
    <citation type="submission" date="2016-10" db="EMBL/GenBank/DDBJ databases">
        <authorList>
            <person name="de Groot N.N."/>
        </authorList>
    </citation>
    <scope>NUCLEOTIDE SEQUENCE [LARGE SCALE GENOMIC DNA]</scope>
    <source>
        <strain evidence="2 3">BH539</strain>
    </source>
</reference>
<keyword evidence="3" id="KW-1185">Reference proteome</keyword>
<proteinExistence type="predicted"/>
<accession>A0A1G7Q496</accession>
<dbReference type="InterPro" id="IPR001173">
    <property type="entry name" value="Glyco_trans_2-like"/>
</dbReference>
<evidence type="ECO:0000313" key="3">
    <source>
        <dbReference type="Proteomes" id="UP000198641"/>
    </source>
</evidence>
<gene>
    <name evidence="2" type="ORF">SAMN05216571_10360</name>
</gene>
<keyword evidence="2" id="KW-0808">Transferase</keyword>
<dbReference type="Gene3D" id="3.90.550.10">
    <property type="entry name" value="Spore Coat Polysaccharide Biosynthesis Protein SpsA, Chain A"/>
    <property type="match status" value="1"/>
</dbReference>
<dbReference type="SUPFAM" id="SSF53448">
    <property type="entry name" value="Nucleotide-diphospho-sugar transferases"/>
    <property type="match status" value="1"/>
</dbReference>
<dbReference type="GO" id="GO:0016758">
    <property type="term" value="F:hexosyltransferase activity"/>
    <property type="evidence" value="ECO:0007669"/>
    <property type="project" value="UniProtKB-ARBA"/>
</dbReference>
<evidence type="ECO:0000259" key="1">
    <source>
        <dbReference type="Pfam" id="PF00535"/>
    </source>
</evidence>
<name>A0A1G7Q496_9GAMM</name>
<protein>
    <submittedName>
        <fullName evidence="2">Glycosyltransferase involved in cell wall bisynthesis</fullName>
    </submittedName>
</protein>
<dbReference type="PANTHER" id="PTHR22916:SF3">
    <property type="entry name" value="UDP-GLCNAC:BETAGAL BETA-1,3-N-ACETYLGLUCOSAMINYLTRANSFERASE-LIKE PROTEIN 1"/>
    <property type="match status" value="1"/>
</dbReference>